<dbReference type="Pfam" id="PF00480">
    <property type="entry name" value="ROK"/>
    <property type="match status" value="1"/>
</dbReference>
<dbReference type="EMBL" id="SAXT01000003">
    <property type="protein sequence ID" value="TXJ12715.1"/>
    <property type="molecule type" value="Genomic_DNA"/>
</dbReference>
<proteinExistence type="predicted"/>
<dbReference type="RefSeq" id="WP_147757951.1">
    <property type="nucleotide sequence ID" value="NZ_SAXT01000003.1"/>
</dbReference>
<dbReference type="PANTHER" id="PTHR18964">
    <property type="entry name" value="ROK (REPRESSOR, ORF, KINASE) FAMILY"/>
    <property type="match status" value="1"/>
</dbReference>
<organism evidence="1 2">
    <name type="scientific">Brachyspira aalborgi</name>
    <dbReference type="NCBI Taxonomy" id="29522"/>
    <lineage>
        <taxon>Bacteria</taxon>
        <taxon>Pseudomonadati</taxon>
        <taxon>Spirochaetota</taxon>
        <taxon>Spirochaetia</taxon>
        <taxon>Brachyspirales</taxon>
        <taxon>Brachyspiraceae</taxon>
        <taxon>Brachyspira</taxon>
    </lineage>
</organism>
<dbReference type="InterPro" id="IPR043129">
    <property type="entry name" value="ATPase_NBD"/>
</dbReference>
<accession>A0A5C8CIJ1</accession>
<dbReference type="InterPro" id="IPR000600">
    <property type="entry name" value="ROK"/>
</dbReference>
<evidence type="ECO:0000313" key="1">
    <source>
        <dbReference type="EMBL" id="TXJ12715.1"/>
    </source>
</evidence>
<dbReference type="PANTHER" id="PTHR18964:SF110">
    <property type="entry name" value="TRANSCRIPTIONAL REGULATOR, XYLR-RELATED"/>
    <property type="match status" value="1"/>
</dbReference>
<dbReference type="Gene3D" id="3.30.420.40">
    <property type="match status" value="2"/>
</dbReference>
<dbReference type="SUPFAM" id="SSF53067">
    <property type="entry name" value="Actin-like ATPase domain"/>
    <property type="match status" value="1"/>
</dbReference>
<dbReference type="SUPFAM" id="SSF46785">
    <property type="entry name" value="Winged helix' DNA-binding domain"/>
    <property type="match status" value="1"/>
</dbReference>
<dbReference type="Gene3D" id="1.10.10.10">
    <property type="entry name" value="Winged helix-like DNA-binding domain superfamily/Winged helix DNA-binding domain"/>
    <property type="match status" value="1"/>
</dbReference>
<dbReference type="Proteomes" id="UP000325116">
    <property type="component" value="Unassembled WGS sequence"/>
</dbReference>
<name>A0A5C8CIJ1_9SPIR</name>
<sequence>MKYQLLAKETTLRNILRECIKKEEFTSIDIVNSLNLTKPTVNEALDILRKDNFIVKENFKKGIVGRKAQVWRTALHNKKSLAIDIDINIIKIAIIDMNGNFYFYKEYDYSIDNSNFLEIIKLVVNDYRNNFEEAKDIKRLGISIPGNISFDRKNILYATNLGLIDINISNLERELNLEILLENEANSAVLGEFFISKEMDKNNYMLISISNFGVGGGQIVDGKLLKGAHRFAGEIGHFTIIMDGEQCACGNRGCFERYASYNGLKNLMNKNLINLKTIEELFESEDEKCKKVIEEYCKILGIGLRSLLAIYDSNKIILSGKITNYWNIIYPYIHREIFENNNFHSQFNIMIVKSKFGDKSSLIGVGLINFFPYIYKDNIFR</sequence>
<dbReference type="InterPro" id="IPR036388">
    <property type="entry name" value="WH-like_DNA-bd_sf"/>
</dbReference>
<comment type="caution">
    <text evidence="1">The sequence shown here is derived from an EMBL/GenBank/DDBJ whole genome shotgun (WGS) entry which is preliminary data.</text>
</comment>
<gene>
    <name evidence="1" type="ORF">EPJ80_03690</name>
</gene>
<dbReference type="AlphaFoldDB" id="A0A5C8CIJ1"/>
<protein>
    <submittedName>
        <fullName evidence="1">ROK family transcriptional regulator</fullName>
    </submittedName>
</protein>
<reference evidence="1 2" key="1">
    <citation type="journal article" date="1992" name="Lakartidningen">
        <title>[Penicillin V and not amoxicillin is the first choice preparation in acute otitis].</title>
        <authorList>
            <person name="Kamme C."/>
            <person name="Lundgren K."/>
            <person name="Prellner K."/>
        </authorList>
    </citation>
    <scope>NUCLEOTIDE SEQUENCE [LARGE SCALE GENOMIC DNA]</scope>
    <source>
        <strain evidence="1 2">W1</strain>
    </source>
</reference>
<evidence type="ECO:0000313" key="2">
    <source>
        <dbReference type="Proteomes" id="UP000325116"/>
    </source>
</evidence>
<dbReference type="InterPro" id="IPR036390">
    <property type="entry name" value="WH_DNA-bd_sf"/>
</dbReference>